<dbReference type="EMBL" id="RZYA01000002">
    <property type="protein sequence ID" value="RVU27931.1"/>
    <property type="molecule type" value="Genomic_DNA"/>
</dbReference>
<dbReference type="AlphaFoldDB" id="A0A437Q080"/>
<keyword evidence="2" id="KW-1185">Reference proteome</keyword>
<dbReference type="Proteomes" id="UP000283128">
    <property type="component" value="Unassembled WGS sequence"/>
</dbReference>
<reference evidence="1 2" key="1">
    <citation type="submission" date="2019-01" db="EMBL/GenBank/DDBJ databases">
        <title>Genome sequences of Streptomyces and Rhizobium isolates collected from root and soil.</title>
        <authorList>
            <person name="Chhettri S."/>
            <person name="Sevigny J.L."/>
            <person name="Sen A."/>
            <person name="Ennis N."/>
            <person name="Tisa L."/>
        </authorList>
    </citation>
    <scope>NUCLEOTIDE SEQUENCE [LARGE SCALE GENOMIC DNA]</scope>
    <source>
        <strain evidence="1 2">San01</strain>
    </source>
</reference>
<dbReference type="Pfam" id="PF11392">
    <property type="entry name" value="AllH"/>
    <property type="match status" value="1"/>
</dbReference>
<comment type="caution">
    <text evidence="1">The sequence shown here is derived from an EMBL/GenBank/DDBJ whole genome shotgun (WGS) entry which is preliminary data.</text>
</comment>
<sequence length="312" mass="32567">MPSVTATGTVRTRSGDAALLAHLRTFRGQGVVEGVFRRTVNILMPDDMLISLSAHDGADAPRTLITDVDHWSDRGISPGQAVLFTPPTITLGAPATPTHVQVEGAGEWHPITPSLANLGPDDLTVAAHALDRLVREHGSPGGLLGPSPAAPPMEVAVTRALAEGRDLLTQAVASADEPAMRRAFLALIGLGPGLTPSGDDFLTALALLSALPGSGLTPLARVLSHVLREHPGRTTRLSAATLDEALRGRALAPLLDLVHTLSHTSGHTEARVTRSLRNPVRDVLAIGHTSGTDILSGLVTGLRLEKELRGSL</sequence>
<dbReference type="InterPro" id="IPR021530">
    <property type="entry name" value="AllH-like"/>
</dbReference>
<evidence type="ECO:0000313" key="1">
    <source>
        <dbReference type="EMBL" id="RVU27931.1"/>
    </source>
</evidence>
<proteinExistence type="predicted"/>
<gene>
    <name evidence="1" type="ORF">EOT10_06550</name>
</gene>
<name>A0A437Q080_9ACTN</name>
<organism evidence="1 2">
    <name type="scientific">Streptomyces antnestii</name>
    <dbReference type="NCBI Taxonomy" id="2494256"/>
    <lineage>
        <taxon>Bacteria</taxon>
        <taxon>Bacillati</taxon>
        <taxon>Actinomycetota</taxon>
        <taxon>Actinomycetes</taxon>
        <taxon>Kitasatosporales</taxon>
        <taxon>Streptomycetaceae</taxon>
        <taxon>Streptomyces</taxon>
    </lineage>
</organism>
<dbReference type="OrthoDB" id="4933449at2"/>
<dbReference type="RefSeq" id="WP_127827086.1">
    <property type="nucleotide sequence ID" value="NZ_RZYA01000002.1"/>
</dbReference>
<protein>
    <submittedName>
        <fullName evidence="1">DUF2877 domain-containing protein</fullName>
    </submittedName>
</protein>
<evidence type="ECO:0000313" key="2">
    <source>
        <dbReference type="Proteomes" id="UP000283128"/>
    </source>
</evidence>
<accession>A0A437Q080</accession>